<dbReference type="Gene3D" id="1.20.120.1760">
    <property type="match status" value="1"/>
</dbReference>
<gene>
    <name evidence="5" type="ORF">POL67_28470</name>
</gene>
<evidence type="ECO:0000313" key="6">
    <source>
        <dbReference type="Proteomes" id="UP001221411"/>
    </source>
</evidence>
<sequence>MQRPPENRATGAGAPHAPADVVTMVITLVALLLCTMVVAAYATRVARSGRAAHPRLGPSPGSALLPGWLVEAFYWAMHAPGRALIALHVSPDACTYASLVFCCASLPLAATGRFAEAAAVVIVGSVLDALDGMVARARGVASPSGAVLDSFVDRIADAAPFIGLAIYYRHNVVSLVIPLAAMVASSLVSYARAKADQHKLVLPNGLMRRHERVVYLSASLLLGPLVPYTNVLGGLPRPLTLVGVGLVAVVGTLASIMLVARTRAALRDPQPATSKRAGKSFARKGADARGPLPVEH</sequence>
<name>A0ABT5EWX9_9BACT</name>
<dbReference type="PROSITE" id="PS00379">
    <property type="entry name" value="CDP_ALCOHOL_P_TRANSF"/>
    <property type="match status" value="1"/>
</dbReference>
<feature type="transmembrane region" description="Helical" evidence="4">
    <location>
        <begin position="172"/>
        <end position="193"/>
    </location>
</feature>
<keyword evidence="4" id="KW-0472">Membrane</keyword>
<feature type="transmembrane region" description="Helical" evidence="4">
    <location>
        <begin position="239"/>
        <end position="260"/>
    </location>
</feature>
<reference evidence="5 6" key="1">
    <citation type="submission" date="2022-11" db="EMBL/GenBank/DDBJ databases">
        <title>Minimal conservation of predation-associated metabolite biosynthetic gene clusters underscores biosynthetic potential of Myxococcota including descriptions for ten novel species: Archangium lansinium sp. nov., Myxococcus landrumus sp. nov., Nannocystis bai.</title>
        <authorList>
            <person name="Ahearne A."/>
            <person name="Stevens C."/>
            <person name="Dowd S."/>
        </authorList>
    </citation>
    <scope>NUCLEOTIDE SEQUENCE [LARGE SCALE GENOMIC DNA]</scope>
    <source>
        <strain evidence="5 6">RJM3</strain>
    </source>
</reference>
<protein>
    <submittedName>
        <fullName evidence="5">CDP-alcohol phosphatidyltransferase family protein</fullName>
    </submittedName>
</protein>
<feature type="transmembrane region" description="Helical" evidence="4">
    <location>
        <begin position="21"/>
        <end position="42"/>
    </location>
</feature>
<dbReference type="InterPro" id="IPR043130">
    <property type="entry name" value="CDP-OH_PTrfase_TM_dom"/>
</dbReference>
<proteinExistence type="inferred from homology"/>
<keyword evidence="6" id="KW-1185">Reference proteome</keyword>
<dbReference type="Proteomes" id="UP001221411">
    <property type="component" value="Unassembled WGS sequence"/>
</dbReference>
<evidence type="ECO:0000256" key="3">
    <source>
        <dbReference type="SAM" id="MobiDB-lite"/>
    </source>
</evidence>
<keyword evidence="4" id="KW-0812">Transmembrane</keyword>
<evidence type="ECO:0000256" key="1">
    <source>
        <dbReference type="ARBA" id="ARBA00022679"/>
    </source>
</evidence>
<keyword evidence="4" id="KW-1133">Transmembrane helix</keyword>
<evidence type="ECO:0000313" key="5">
    <source>
        <dbReference type="EMBL" id="MDC0745301.1"/>
    </source>
</evidence>
<dbReference type="EMBL" id="JAQNDO010000001">
    <property type="protein sequence ID" value="MDC0745301.1"/>
    <property type="molecule type" value="Genomic_DNA"/>
</dbReference>
<dbReference type="InterPro" id="IPR000462">
    <property type="entry name" value="CDP-OH_P_trans"/>
</dbReference>
<organism evidence="5 6">
    <name type="scientific">Polyangium mundeleinium</name>
    <dbReference type="NCBI Taxonomy" id="2995306"/>
    <lineage>
        <taxon>Bacteria</taxon>
        <taxon>Pseudomonadati</taxon>
        <taxon>Myxococcota</taxon>
        <taxon>Polyangia</taxon>
        <taxon>Polyangiales</taxon>
        <taxon>Polyangiaceae</taxon>
        <taxon>Polyangium</taxon>
    </lineage>
</organism>
<comment type="similarity">
    <text evidence="2">Belongs to the CDP-alcohol phosphatidyltransferase class-I family.</text>
</comment>
<dbReference type="InterPro" id="IPR048254">
    <property type="entry name" value="CDP_ALCOHOL_P_TRANSF_CS"/>
</dbReference>
<dbReference type="Pfam" id="PF01066">
    <property type="entry name" value="CDP-OH_P_transf"/>
    <property type="match status" value="1"/>
</dbReference>
<evidence type="ECO:0000256" key="4">
    <source>
        <dbReference type="SAM" id="Phobius"/>
    </source>
</evidence>
<evidence type="ECO:0000256" key="2">
    <source>
        <dbReference type="RuleBase" id="RU003750"/>
    </source>
</evidence>
<accession>A0ABT5EWX9</accession>
<keyword evidence="1 2" id="KW-0808">Transferase</keyword>
<dbReference type="RefSeq" id="WP_271922651.1">
    <property type="nucleotide sequence ID" value="NZ_JAQNDO010000001.1"/>
</dbReference>
<feature type="transmembrane region" description="Helical" evidence="4">
    <location>
        <begin position="213"/>
        <end position="233"/>
    </location>
</feature>
<comment type="caution">
    <text evidence="5">The sequence shown here is derived from an EMBL/GenBank/DDBJ whole genome shotgun (WGS) entry which is preliminary data.</text>
</comment>
<feature type="region of interest" description="Disordered" evidence="3">
    <location>
        <begin position="268"/>
        <end position="296"/>
    </location>
</feature>